<dbReference type="AlphaFoldDB" id="A0A839GQT9"/>
<comment type="caution">
    <text evidence="1">The sequence shown here is derived from an EMBL/GenBank/DDBJ whole genome shotgun (WGS) entry which is preliminary data.</text>
</comment>
<dbReference type="Proteomes" id="UP000563094">
    <property type="component" value="Unassembled WGS sequence"/>
</dbReference>
<accession>A0A839GQT9</accession>
<name>A0A839GQT9_9BACT</name>
<protein>
    <submittedName>
        <fullName evidence="1">Uncharacterized protein</fullName>
    </submittedName>
</protein>
<dbReference type="EMBL" id="JACJIQ010000009">
    <property type="protein sequence ID" value="MBA9077875.1"/>
    <property type="molecule type" value="Genomic_DNA"/>
</dbReference>
<reference evidence="1 2" key="1">
    <citation type="submission" date="2020-08" db="EMBL/GenBank/DDBJ databases">
        <title>Genomic Encyclopedia of Type Strains, Phase IV (KMG-IV): sequencing the most valuable type-strain genomes for metagenomic binning, comparative biology and taxonomic classification.</title>
        <authorList>
            <person name="Goeker M."/>
        </authorList>
    </citation>
    <scope>NUCLEOTIDE SEQUENCE [LARGE SCALE GENOMIC DNA]</scope>
    <source>
        <strain evidence="1 2">DSM 29854</strain>
    </source>
</reference>
<proteinExistence type="predicted"/>
<evidence type="ECO:0000313" key="2">
    <source>
        <dbReference type="Proteomes" id="UP000563094"/>
    </source>
</evidence>
<sequence length="74" mass="8384">MLQSAIICFCLRYSALFGICNPEFDYLRICNPRRVLFKSAETGITNPPVICFRITNPEERLAEYGAEVTSVTYG</sequence>
<organism evidence="1 2">
    <name type="scientific">Rufibacter quisquiliarum</name>
    <dbReference type="NCBI Taxonomy" id="1549639"/>
    <lineage>
        <taxon>Bacteria</taxon>
        <taxon>Pseudomonadati</taxon>
        <taxon>Bacteroidota</taxon>
        <taxon>Cytophagia</taxon>
        <taxon>Cytophagales</taxon>
        <taxon>Hymenobacteraceae</taxon>
        <taxon>Rufibacter</taxon>
    </lineage>
</organism>
<evidence type="ECO:0000313" key="1">
    <source>
        <dbReference type="EMBL" id="MBA9077875.1"/>
    </source>
</evidence>
<gene>
    <name evidence="1" type="ORF">FHS90_002594</name>
</gene>
<keyword evidence="2" id="KW-1185">Reference proteome</keyword>